<comment type="caution">
    <text evidence="1">The sequence shown here is derived from an EMBL/GenBank/DDBJ whole genome shotgun (WGS) entry which is preliminary data.</text>
</comment>
<dbReference type="RefSeq" id="WP_146021059.1">
    <property type="nucleotide sequence ID" value="NZ_CP072027.1"/>
</dbReference>
<name>A0ABT0RA08_9BACT</name>
<organism evidence="1 2">
    <name type="scientific">Akkermansia massiliensis</name>
    <dbReference type="NCBI Taxonomy" id="2927224"/>
    <lineage>
        <taxon>Bacteria</taxon>
        <taxon>Pseudomonadati</taxon>
        <taxon>Verrucomicrobiota</taxon>
        <taxon>Verrucomicrobiia</taxon>
        <taxon>Verrucomicrobiales</taxon>
        <taxon>Akkermansiaceae</taxon>
        <taxon>Akkermansia</taxon>
    </lineage>
</organism>
<dbReference type="EMBL" id="JAMGSI010000002">
    <property type="protein sequence ID" value="MCL6657785.1"/>
    <property type="molecule type" value="Genomic_DNA"/>
</dbReference>
<dbReference type="GeneID" id="84024346"/>
<keyword evidence="2" id="KW-1185">Reference proteome</keyword>
<gene>
    <name evidence="1" type="ORF">M8N44_10740</name>
</gene>
<evidence type="ECO:0000313" key="1">
    <source>
        <dbReference type="EMBL" id="MCL6657785.1"/>
    </source>
</evidence>
<dbReference type="Proteomes" id="UP001202031">
    <property type="component" value="Unassembled WGS sequence"/>
</dbReference>
<proteinExistence type="predicted"/>
<accession>A0ABT0RA08</accession>
<protein>
    <submittedName>
        <fullName evidence="1">Uncharacterized protein</fullName>
    </submittedName>
</protein>
<reference evidence="1 2" key="1">
    <citation type="submission" date="2022-03" db="EMBL/GenBank/DDBJ databases">
        <title>Taxonomic description of new species and reclassification of some bacterial strains.</title>
        <authorList>
            <person name="Ndongo S."/>
        </authorList>
    </citation>
    <scope>NUCLEOTIDE SEQUENCE [LARGE SCALE GENOMIC DNA]</scope>
    <source>
        <strain evidence="1 2">Marseille-P6666</strain>
    </source>
</reference>
<sequence length="176" mass="20853">MQKTIYYPEGLPVRTGDIVWNNEGVNVRKVISIVTEEEAKQVFVADGVTDGAGFFWSRSIGESDLGILGFESKESFEEEGVGKLSRPELLCVKFLFHLLGKQIGLNIWNNKDYLYYPVLWPEEREDGKYEWIWYLFFQPYRPPVTSFDEEQCFRFDEYRWHFEKVDRKKQDLVRGL</sequence>
<evidence type="ECO:0000313" key="2">
    <source>
        <dbReference type="Proteomes" id="UP001202031"/>
    </source>
</evidence>